<dbReference type="AlphaFoldDB" id="A0A7C8JH52"/>
<evidence type="ECO:0000256" key="1">
    <source>
        <dbReference type="SAM" id="MobiDB-lite"/>
    </source>
</evidence>
<organism evidence="2 4">
    <name type="scientific">Orbilia oligospora</name>
    <name type="common">Nematode-trapping fungus</name>
    <name type="synonym">Arthrobotrys oligospora</name>
    <dbReference type="NCBI Taxonomy" id="2813651"/>
    <lineage>
        <taxon>Eukaryota</taxon>
        <taxon>Fungi</taxon>
        <taxon>Dikarya</taxon>
        <taxon>Ascomycota</taxon>
        <taxon>Pezizomycotina</taxon>
        <taxon>Orbiliomycetes</taxon>
        <taxon>Orbiliales</taxon>
        <taxon>Orbiliaceae</taxon>
        <taxon>Orbilia</taxon>
    </lineage>
</organism>
<proteinExistence type="predicted"/>
<name>A0A7C8JH52_ORBOL</name>
<accession>A0A7C8JH52</accession>
<dbReference type="Proteomes" id="UP000475325">
    <property type="component" value="Unassembled WGS sequence"/>
</dbReference>
<feature type="compositionally biased region" description="Basic and acidic residues" evidence="1">
    <location>
        <begin position="60"/>
        <end position="78"/>
    </location>
</feature>
<evidence type="ECO:0000313" key="5">
    <source>
        <dbReference type="Proteomes" id="UP000480548"/>
    </source>
</evidence>
<reference evidence="4 5" key="1">
    <citation type="submission" date="2019-06" db="EMBL/GenBank/DDBJ databases">
        <authorList>
            <person name="Palmer J.M."/>
        </authorList>
    </citation>
    <scope>NUCLEOTIDE SEQUENCE [LARGE SCALE GENOMIC DNA]</scope>
    <source>
        <strain evidence="2 4">TWF102</strain>
        <strain evidence="3 5">TWF703</strain>
    </source>
</reference>
<dbReference type="EMBL" id="WIQZ01000073">
    <property type="protein sequence ID" value="KAF3128121.1"/>
    <property type="molecule type" value="Genomic_DNA"/>
</dbReference>
<gene>
    <name evidence="2" type="ORF">TWF102_003732</name>
    <name evidence="3" type="ORF">TWF703_009723</name>
</gene>
<sequence length="143" mass="15813">MRRYSDTVLDRPNNGASTTIKNVFTLLRQDIAAAATETWPASSLIGPGITKYNFHDIPKHADAPVDKQDHTNNCDTSEKSGGNSALPLHLLASEQHDPILQWLGQNFKEDLWTSVRRSYRVDDQSSNLFIGPLVPVSNVSPSI</sequence>
<evidence type="ECO:0000313" key="2">
    <source>
        <dbReference type="EMBL" id="KAF3103547.1"/>
    </source>
</evidence>
<protein>
    <submittedName>
        <fullName evidence="2">Uncharacterized protein</fullName>
    </submittedName>
</protein>
<dbReference type="EMBL" id="WIQW01000018">
    <property type="protein sequence ID" value="KAF3103547.1"/>
    <property type="molecule type" value="Genomic_DNA"/>
</dbReference>
<dbReference type="Proteomes" id="UP000480548">
    <property type="component" value="Unassembled WGS sequence"/>
</dbReference>
<feature type="region of interest" description="Disordered" evidence="1">
    <location>
        <begin position="60"/>
        <end position="85"/>
    </location>
</feature>
<evidence type="ECO:0000313" key="3">
    <source>
        <dbReference type="EMBL" id="KAF3128121.1"/>
    </source>
</evidence>
<comment type="caution">
    <text evidence="2">The sequence shown here is derived from an EMBL/GenBank/DDBJ whole genome shotgun (WGS) entry which is preliminary data.</text>
</comment>
<evidence type="ECO:0000313" key="4">
    <source>
        <dbReference type="Proteomes" id="UP000475325"/>
    </source>
</evidence>